<dbReference type="PANTHER" id="PTHR47371:SF1">
    <property type="entry name" value="LIPOTEICHOIC ACID SYNTHASE-LIKE YQGS"/>
    <property type="match status" value="1"/>
</dbReference>
<feature type="transmembrane region" description="Helical" evidence="8">
    <location>
        <begin position="43"/>
        <end position="66"/>
    </location>
</feature>
<keyword evidence="6 7" id="KW-0472">Membrane</keyword>
<feature type="transmembrane region" description="Helical" evidence="8">
    <location>
        <begin position="78"/>
        <end position="96"/>
    </location>
</feature>
<feature type="domain" description="Sulfatase N-terminal" evidence="9">
    <location>
        <begin position="250"/>
        <end position="539"/>
    </location>
</feature>
<evidence type="ECO:0000313" key="11">
    <source>
        <dbReference type="Proteomes" id="UP000831880"/>
    </source>
</evidence>
<feature type="transmembrane region" description="Helical" evidence="8">
    <location>
        <begin position="155"/>
        <end position="174"/>
    </location>
</feature>
<evidence type="ECO:0000256" key="8">
    <source>
        <dbReference type="SAM" id="Phobius"/>
    </source>
</evidence>
<comment type="subcellular location">
    <subcellularLocation>
        <location evidence="1">Cell membrane</location>
        <topology evidence="1">Multi-pass membrane protein</topology>
    </subcellularLocation>
</comment>
<keyword evidence="4 8" id="KW-0812">Transmembrane</keyword>
<dbReference type="SUPFAM" id="SSF53649">
    <property type="entry name" value="Alkaline phosphatase-like"/>
    <property type="match status" value="1"/>
</dbReference>
<proteinExistence type="inferred from homology"/>
<dbReference type="Proteomes" id="UP000831880">
    <property type="component" value="Chromosome"/>
</dbReference>
<comment type="similarity">
    <text evidence="2 7">Belongs to the LTA synthase family.</text>
</comment>
<evidence type="ECO:0000256" key="3">
    <source>
        <dbReference type="ARBA" id="ARBA00022475"/>
    </source>
</evidence>
<reference evidence="10 11" key="1">
    <citation type="submission" date="2022-04" db="EMBL/GenBank/DDBJ databases">
        <title>Halobacillus sp. isolated from saltern.</title>
        <authorList>
            <person name="Won M."/>
            <person name="Lee C.-M."/>
            <person name="Woen H.-Y."/>
            <person name="Kwon S.-W."/>
        </authorList>
    </citation>
    <scope>NUCLEOTIDE SEQUENCE [LARGE SCALE GENOMIC DNA]</scope>
    <source>
        <strain evidence="10 11">SSTM10-2</strain>
    </source>
</reference>
<protein>
    <submittedName>
        <fullName evidence="10">LTA synthase family protein</fullName>
    </submittedName>
</protein>
<sequence>MFNQQQSLFKKGWFFFTIAAVLLWAKTYFALHIAFTLDIENAIQQFIIIITPISSILFFLGLSLFFKPKRRNKAFMTIYFLMSLALYANVVYYRFFNDYITLPVLMQYKNFGDLGGSAKALIHPMDLLYWIDIVILIIWLVAKKVRPTMEFRRRTVAMIFAASLGFAVVNLGLAELERPQLLVRTFDRAKLVKLLGIYNYHIYDTVMTAKTSSHRVMADSNELSEVLNYVNSQQGKMGAKGKYFGKAEGKNVVLVSLESTQNFVIDRKLNGQEITPFLNDLKEDSFYFSNFYHNTGQGKTSDSEFIIDNSMYGLNRGAVFTTNANNEFNATPEILKNEGYTPVSLHGNHASFWNRDVMYQSLGYDHYFSKKEYNVTEENSVNYGLKDIPFFEQSMPMLKGLDEPYYAKFITMTNHYPYILNNENNKMIDPANTGDGSVDRYFQTVRYMDESIKKFFQMMKEQGEYEDTIFVLYGDHYGISENHNRAMSEILGKEIRPFEHIQLQKVPLIVHVPGMEGKEMDTVGGQIDLKPTILNLLGVEQKNDVQFGTDLLNKNRKSETILRDGSVVTDKYVYAAEQNICYDKETGEEIDSKSCVPLKEKAETELGFSDKVVYGDLLRFMDSEKEEMKRKKQDNANGS</sequence>
<evidence type="ECO:0000256" key="4">
    <source>
        <dbReference type="ARBA" id="ARBA00022692"/>
    </source>
</evidence>
<evidence type="ECO:0000256" key="5">
    <source>
        <dbReference type="ARBA" id="ARBA00022989"/>
    </source>
</evidence>
<evidence type="ECO:0000256" key="7">
    <source>
        <dbReference type="PIRNR" id="PIRNR005091"/>
    </source>
</evidence>
<feature type="transmembrane region" description="Helical" evidence="8">
    <location>
        <begin position="127"/>
        <end position="143"/>
    </location>
</feature>
<evidence type="ECO:0000256" key="2">
    <source>
        <dbReference type="ARBA" id="ARBA00009983"/>
    </source>
</evidence>
<dbReference type="InterPro" id="IPR000917">
    <property type="entry name" value="Sulfatase_N"/>
</dbReference>
<organism evidence="10 11">
    <name type="scientific">Halobacillus shinanisalinarum</name>
    <dbReference type="NCBI Taxonomy" id="2932258"/>
    <lineage>
        <taxon>Bacteria</taxon>
        <taxon>Bacillati</taxon>
        <taxon>Bacillota</taxon>
        <taxon>Bacilli</taxon>
        <taxon>Bacillales</taxon>
        <taxon>Bacillaceae</taxon>
        <taxon>Halobacillus</taxon>
    </lineage>
</organism>
<dbReference type="Pfam" id="PF00884">
    <property type="entry name" value="Sulfatase"/>
    <property type="match status" value="1"/>
</dbReference>
<dbReference type="RefSeq" id="WP_244752344.1">
    <property type="nucleotide sequence ID" value="NZ_CP095074.1"/>
</dbReference>
<dbReference type="InterPro" id="IPR012160">
    <property type="entry name" value="LtaS-like"/>
</dbReference>
<keyword evidence="11" id="KW-1185">Reference proteome</keyword>
<dbReference type="Gene3D" id="3.30.1120.170">
    <property type="match status" value="1"/>
</dbReference>
<keyword evidence="3 7" id="KW-1003">Cell membrane</keyword>
<dbReference type="CDD" id="cd16015">
    <property type="entry name" value="LTA_synthase"/>
    <property type="match status" value="1"/>
</dbReference>
<evidence type="ECO:0000259" key="9">
    <source>
        <dbReference type="Pfam" id="PF00884"/>
    </source>
</evidence>
<accession>A0ABY4GXD5</accession>
<evidence type="ECO:0000313" key="10">
    <source>
        <dbReference type="EMBL" id="UOQ92738.1"/>
    </source>
</evidence>
<dbReference type="PIRSF" id="PIRSF005091">
    <property type="entry name" value="Mmb_sulf_HI1246"/>
    <property type="match status" value="1"/>
</dbReference>
<dbReference type="InterPro" id="IPR050448">
    <property type="entry name" value="OpgB/LTA_synthase_biosynth"/>
</dbReference>
<evidence type="ECO:0000256" key="1">
    <source>
        <dbReference type="ARBA" id="ARBA00004651"/>
    </source>
</evidence>
<dbReference type="PANTHER" id="PTHR47371">
    <property type="entry name" value="LIPOTEICHOIC ACID SYNTHASE"/>
    <property type="match status" value="1"/>
</dbReference>
<feature type="transmembrane region" description="Helical" evidence="8">
    <location>
        <begin position="12"/>
        <end position="31"/>
    </location>
</feature>
<evidence type="ECO:0000256" key="6">
    <source>
        <dbReference type="ARBA" id="ARBA00023136"/>
    </source>
</evidence>
<gene>
    <name evidence="10" type="ORF">MUO14_20325</name>
</gene>
<dbReference type="InterPro" id="IPR017850">
    <property type="entry name" value="Alkaline_phosphatase_core_sf"/>
</dbReference>
<dbReference type="EMBL" id="CP095074">
    <property type="protein sequence ID" value="UOQ92738.1"/>
    <property type="molecule type" value="Genomic_DNA"/>
</dbReference>
<name>A0ABY4GXD5_9BACI</name>
<keyword evidence="5 8" id="KW-1133">Transmembrane helix</keyword>
<dbReference type="Gene3D" id="3.40.720.10">
    <property type="entry name" value="Alkaline Phosphatase, subunit A"/>
    <property type="match status" value="1"/>
</dbReference>